<evidence type="ECO:0000313" key="2">
    <source>
        <dbReference type="EMBL" id="QDS98798.1"/>
    </source>
</evidence>
<dbReference type="EMBL" id="CP036263">
    <property type="protein sequence ID" value="QDS98798.1"/>
    <property type="molecule type" value="Genomic_DNA"/>
</dbReference>
<evidence type="ECO:0000313" key="3">
    <source>
        <dbReference type="Proteomes" id="UP000319852"/>
    </source>
</evidence>
<feature type="region of interest" description="Disordered" evidence="1">
    <location>
        <begin position="1"/>
        <end position="41"/>
    </location>
</feature>
<sequence length="144" mass="16169">MSNQQPQMSRRDWFRLRKPVAPPKPHTKLGDQPQIPLAAAEEPVNHGGVDLSALPPMHEALLNAGEVTSLFSDLAQHATAVQLITRRGAGVTPDQSEKLAAARDQLLDGTVRKLQVRYQWDSSRWIDTLERRPDGFRLVRIQHV</sequence>
<organism evidence="2 3">
    <name type="scientific">Adhaeretor mobilis</name>
    <dbReference type="NCBI Taxonomy" id="1930276"/>
    <lineage>
        <taxon>Bacteria</taxon>
        <taxon>Pseudomonadati</taxon>
        <taxon>Planctomycetota</taxon>
        <taxon>Planctomycetia</taxon>
        <taxon>Pirellulales</taxon>
        <taxon>Lacipirellulaceae</taxon>
        <taxon>Adhaeretor</taxon>
    </lineage>
</organism>
<dbReference type="KEGG" id="amob:HG15A2_20830"/>
<keyword evidence="3" id="KW-1185">Reference proteome</keyword>
<proteinExistence type="predicted"/>
<dbReference type="OrthoDB" id="284110at2"/>
<dbReference type="RefSeq" id="WP_145060048.1">
    <property type="nucleotide sequence ID" value="NZ_CP036263.1"/>
</dbReference>
<dbReference type="Proteomes" id="UP000319852">
    <property type="component" value="Chromosome"/>
</dbReference>
<dbReference type="AlphaFoldDB" id="A0A517MV95"/>
<reference evidence="2 3" key="1">
    <citation type="submission" date="2019-02" db="EMBL/GenBank/DDBJ databases">
        <title>Deep-cultivation of Planctomycetes and their phenomic and genomic characterization uncovers novel biology.</title>
        <authorList>
            <person name="Wiegand S."/>
            <person name="Jogler M."/>
            <person name="Boedeker C."/>
            <person name="Pinto D."/>
            <person name="Vollmers J."/>
            <person name="Rivas-Marin E."/>
            <person name="Kohn T."/>
            <person name="Peeters S.H."/>
            <person name="Heuer A."/>
            <person name="Rast P."/>
            <person name="Oberbeckmann S."/>
            <person name="Bunk B."/>
            <person name="Jeske O."/>
            <person name="Meyerdierks A."/>
            <person name="Storesund J.E."/>
            <person name="Kallscheuer N."/>
            <person name="Luecker S."/>
            <person name="Lage O.M."/>
            <person name="Pohl T."/>
            <person name="Merkel B.J."/>
            <person name="Hornburger P."/>
            <person name="Mueller R.-W."/>
            <person name="Bruemmer F."/>
            <person name="Labrenz M."/>
            <person name="Spormann A.M."/>
            <person name="Op den Camp H."/>
            <person name="Overmann J."/>
            <person name="Amann R."/>
            <person name="Jetten M.S.M."/>
            <person name="Mascher T."/>
            <person name="Medema M.H."/>
            <person name="Devos D.P."/>
            <person name="Kaster A.-K."/>
            <person name="Ovreas L."/>
            <person name="Rohde M."/>
            <person name="Galperin M.Y."/>
            <person name="Jogler C."/>
        </authorList>
    </citation>
    <scope>NUCLEOTIDE SEQUENCE [LARGE SCALE GENOMIC DNA]</scope>
    <source>
        <strain evidence="2 3">HG15A2</strain>
    </source>
</reference>
<protein>
    <submittedName>
        <fullName evidence="2">Uncharacterized protein</fullName>
    </submittedName>
</protein>
<gene>
    <name evidence="2" type="ORF">HG15A2_20830</name>
</gene>
<name>A0A517MV95_9BACT</name>
<evidence type="ECO:0000256" key="1">
    <source>
        <dbReference type="SAM" id="MobiDB-lite"/>
    </source>
</evidence>
<accession>A0A517MV95</accession>